<dbReference type="Proteomes" id="UP001227268">
    <property type="component" value="Unassembled WGS sequence"/>
</dbReference>
<sequence>MIAVKIASLVSWDPPEEYGTNGDPTAFVSLPLTSFSVMPLTCLPAESGFLIGRLLLSNLVEEFVAQIAPLGEDYRQDGITQLVLGYNSFGKPFLVQPKWQQYTIEFNITHDDKVVMLVAYIRPANHEGKAGVGIDIMRMNRSGVDAEGLEEVLIEQGAETARLNYLIRMWTAKEAYTKAIGTGLGTEFKGIALVGLDRLDIGESNGLSHALVRIKIGDDTAPTSLIVETATPEILTLAPPVTKDWSIAHGNLIIGSASQTDGKSFAWSVVAPGMSKNPTEPLEDVLKFVVVDTVDFEAMAVAKSCR</sequence>
<keyword evidence="2" id="KW-1185">Reference proteome</keyword>
<dbReference type="EMBL" id="JASBWT010000014">
    <property type="protein sequence ID" value="KAJ9098592.1"/>
    <property type="molecule type" value="Genomic_DNA"/>
</dbReference>
<protein>
    <submittedName>
        <fullName evidence="1">Uncharacterized protein</fullName>
    </submittedName>
</protein>
<reference evidence="1" key="1">
    <citation type="submission" date="2023-04" db="EMBL/GenBank/DDBJ databases">
        <title>Draft Genome sequencing of Naganishia species isolated from polar environments using Oxford Nanopore Technology.</title>
        <authorList>
            <person name="Leo P."/>
            <person name="Venkateswaran K."/>
        </authorList>
    </citation>
    <scope>NUCLEOTIDE SEQUENCE</scope>
    <source>
        <strain evidence="1">MNA-CCFEE 5423</strain>
    </source>
</reference>
<gene>
    <name evidence="1" type="ORF">QFC21_004234</name>
</gene>
<accession>A0ACC2VI29</accession>
<proteinExistence type="predicted"/>
<evidence type="ECO:0000313" key="2">
    <source>
        <dbReference type="Proteomes" id="UP001227268"/>
    </source>
</evidence>
<name>A0ACC2VI29_9TREE</name>
<comment type="caution">
    <text evidence="1">The sequence shown here is derived from an EMBL/GenBank/DDBJ whole genome shotgun (WGS) entry which is preliminary data.</text>
</comment>
<organism evidence="1 2">
    <name type="scientific">Naganishia friedmannii</name>
    <dbReference type="NCBI Taxonomy" id="89922"/>
    <lineage>
        <taxon>Eukaryota</taxon>
        <taxon>Fungi</taxon>
        <taxon>Dikarya</taxon>
        <taxon>Basidiomycota</taxon>
        <taxon>Agaricomycotina</taxon>
        <taxon>Tremellomycetes</taxon>
        <taxon>Filobasidiales</taxon>
        <taxon>Filobasidiaceae</taxon>
        <taxon>Naganishia</taxon>
    </lineage>
</organism>
<evidence type="ECO:0000313" key="1">
    <source>
        <dbReference type="EMBL" id="KAJ9098592.1"/>
    </source>
</evidence>